<dbReference type="EMBL" id="AALY01000001">
    <property type="protein sequence ID" value="EAP78103.1"/>
    <property type="molecule type" value="Genomic_DNA"/>
</dbReference>
<gene>
    <name evidence="1" type="ORF">ISM_07400</name>
</gene>
<reference evidence="1 2" key="1">
    <citation type="submission" date="2005-12" db="EMBL/GenBank/DDBJ databases">
        <authorList>
            <person name="Moran M.A."/>
            <person name="Ferriera S."/>
            <person name="Johnson J."/>
            <person name="Kravitz S."/>
            <person name="Halpern A."/>
            <person name="Remington K."/>
            <person name="Beeson K."/>
            <person name="Tran B."/>
            <person name="Rogers Y.-H."/>
            <person name="Friedman R."/>
            <person name="Venter J.C."/>
        </authorList>
    </citation>
    <scope>NUCLEOTIDE SEQUENCE [LARGE SCALE GENOMIC DNA]</scope>
    <source>
        <strain evidence="2">ATCC BAA-591 / DSM 15170 / ISM</strain>
    </source>
</reference>
<accession>A3SL72</accession>
<protein>
    <submittedName>
        <fullName evidence="1">Uncharacterized protein</fullName>
    </submittedName>
</protein>
<dbReference type="eggNOG" id="ENOG5032DW9">
    <property type="taxonomic scope" value="Bacteria"/>
</dbReference>
<keyword evidence="2" id="KW-1185">Reference proteome</keyword>
<organism evidence="1 2">
    <name type="scientific">Roseovarius nubinhibens (strain ATCC BAA-591 / DSM 15170 / ISM)</name>
    <dbReference type="NCBI Taxonomy" id="89187"/>
    <lineage>
        <taxon>Bacteria</taxon>
        <taxon>Pseudomonadati</taxon>
        <taxon>Pseudomonadota</taxon>
        <taxon>Alphaproteobacteria</taxon>
        <taxon>Rhodobacterales</taxon>
        <taxon>Roseobacteraceae</taxon>
        <taxon>Roseovarius</taxon>
    </lineage>
</organism>
<dbReference type="STRING" id="89187.ISM_07400"/>
<evidence type="ECO:0000313" key="1">
    <source>
        <dbReference type="EMBL" id="EAP78103.1"/>
    </source>
</evidence>
<proteinExistence type="predicted"/>
<dbReference type="AlphaFoldDB" id="A3SL72"/>
<sequence>MQDCLAVARAALAQAQVIYPDLSPHSGHHGFLTDWIALPAAYATPSGGRAGLAQLARQWRDSEATIMLSSEELSRAGGPGGYADLDALRSLFAGYDILVLCVLRDQLSFLQSVYAEIARARLPPRPPDLVGEAVETGMVDGVFCDYGRLYDRLRQSFAADEIRLLDYHAACNAPGGVLASLMRYVAPGLAPDIYLPHSPVGQANVSPRALTIWAALAVAGSALPDARLRAAANTAFDLEYAPTRRATIFTRAEHRTLAGRFDPANEALCDRVRRLQPGFSLTSFAPAPDLLWREDLGPAYWVRLARRLWLDPERAAEPPPLTAAQG</sequence>
<comment type="caution">
    <text evidence="1">The sequence shown here is derived from an EMBL/GenBank/DDBJ whole genome shotgun (WGS) entry which is preliminary data.</text>
</comment>
<evidence type="ECO:0000313" key="2">
    <source>
        <dbReference type="Proteomes" id="UP000005954"/>
    </source>
</evidence>
<name>A3SL72_ROSNI</name>
<dbReference type="HOGENOM" id="CLU_833405_0_0_5"/>
<dbReference type="Proteomes" id="UP000005954">
    <property type="component" value="Unassembled WGS sequence"/>
</dbReference>